<evidence type="ECO:0008006" key="3">
    <source>
        <dbReference type="Google" id="ProtNLM"/>
    </source>
</evidence>
<dbReference type="Pfam" id="PF08837">
    <property type="entry name" value="DUF1810"/>
    <property type="match status" value="1"/>
</dbReference>
<dbReference type="GeneID" id="18765246"/>
<dbReference type="HOGENOM" id="CLU_124534_0_0_1"/>
<dbReference type="InterPro" id="IPR014937">
    <property type="entry name" value="DUF1810"/>
</dbReference>
<dbReference type="PIRSF" id="PIRSF008546">
    <property type="entry name" value="UCP008546"/>
    <property type="match status" value="1"/>
</dbReference>
<name>K1W6F5_MARBU</name>
<dbReference type="AlphaFoldDB" id="K1W6F5"/>
<gene>
    <name evidence="1" type="ORF">MBM_09311</name>
</gene>
<dbReference type="KEGG" id="mbe:MBM_09311"/>
<dbReference type="Proteomes" id="UP000006753">
    <property type="component" value="Unassembled WGS sequence"/>
</dbReference>
<dbReference type="InParanoid" id="K1W6F5"/>
<dbReference type="OMA" id="LKFHSSM"/>
<protein>
    <recommendedName>
        <fullName evidence="3">Calpastatin</fullName>
    </recommendedName>
</protein>
<keyword evidence="2" id="KW-1185">Reference proteome</keyword>
<organism evidence="1 2">
    <name type="scientific">Marssonina brunnea f. sp. multigermtubi (strain MB_m1)</name>
    <name type="common">Marssonina leaf spot fungus</name>
    <dbReference type="NCBI Taxonomy" id="1072389"/>
    <lineage>
        <taxon>Eukaryota</taxon>
        <taxon>Fungi</taxon>
        <taxon>Dikarya</taxon>
        <taxon>Ascomycota</taxon>
        <taxon>Pezizomycotina</taxon>
        <taxon>Leotiomycetes</taxon>
        <taxon>Helotiales</taxon>
        <taxon>Drepanopezizaceae</taxon>
        <taxon>Drepanopeziza</taxon>
    </lineage>
</organism>
<dbReference type="InterPro" id="IPR036287">
    <property type="entry name" value="Rv1873-like_sf"/>
</dbReference>
<sequence length="170" mass="19131">MGFAFNPHDPNPDPFNLERFVTAQNKDNSYNAALSEIRSGRKATHWIWYIFPQLKGLSTSIRGQRYGITGLAEAQAYLEHPVLRARLVEISRAVLQANQKRAWALMGSGIDEEKLWACMTLFQRADGPGEEVFKWSEVLKKYFKGEGHQTTEEMLFSEGADEAEAGGGAY</sequence>
<accession>K1W6F5</accession>
<dbReference type="RefSeq" id="XP_007297200.1">
    <property type="nucleotide sequence ID" value="XM_007297138.1"/>
</dbReference>
<dbReference type="Gene3D" id="1.25.40.380">
    <property type="entry name" value="Protein of unknown function DUF1810"/>
    <property type="match status" value="1"/>
</dbReference>
<proteinExistence type="predicted"/>
<dbReference type="OrthoDB" id="447037at2759"/>
<dbReference type="SUPFAM" id="SSF140736">
    <property type="entry name" value="Rv1873-like"/>
    <property type="match status" value="1"/>
</dbReference>
<reference evidence="1 2" key="1">
    <citation type="journal article" date="2012" name="BMC Genomics">
        <title>Sequencing the genome of Marssonina brunnea reveals fungus-poplar co-evolution.</title>
        <authorList>
            <person name="Zhu S."/>
            <person name="Cao Y.-Z."/>
            <person name="Jiang C."/>
            <person name="Tan B.-Y."/>
            <person name="Wang Z."/>
            <person name="Feng S."/>
            <person name="Zhang L."/>
            <person name="Su X.-H."/>
            <person name="Brejova B."/>
            <person name="Vinar T."/>
            <person name="Xu M."/>
            <person name="Wang M.-X."/>
            <person name="Zhang S.-G."/>
            <person name="Huang M.-R."/>
            <person name="Wu R."/>
            <person name="Zhou Y."/>
        </authorList>
    </citation>
    <scope>NUCLEOTIDE SEQUENCE [LARGE SCALE GENOMIC DNA]</scope>
    <source>
        <strain evidence="1 2">MB_m1</strain>
    </source>
</reference>
<dbReference type="EMBL" id="JH921456">
    <property type="protein sequence ID" value="EKD12555.1"/>
    <property type="molecule type" value="Genomic_DNA"/>
</dbReference>
<evidence type="ECO:0000313" key="2">
    <source>
        <dbReference type="Proteomes" id="UP000006753"/>
    </source>
</evidence>
<evidence type="ECO:0000313" key="1">
    <source>
        <dbReference type="EMBL" id="EKD12555.1"/>
    </source>
</evidence>
<dbReference type="eggNOG" id="ENOG502RFPM">
    <property type="taxonomic scope" value="Eukaryota"/>
</dbReference>